<keyword evidence="1" id="KW-0677">Repeat</keyword>
<feature type="repeat" description="TPR" evidence="3">
    <location>
        <begin position="74"/>
        <end position="107"/>
    </location>
</feature>
<dbReference type="OrthoDB" id="600613at2"/>
<dbReference type="AlphaFoldDB" id="A0A1M6R1T8"/>
<dbReference type="InterPro" id="IPR011990">
    <property type="entry name" value="TPR-like_helical_dom_sf"/>
</dbReference>
<sequence length="287" mass="33533">MDFFTYDKALLIIRNYIEMGRYSQALDRLSEAMQELPNDAYLLYLTAYCLYKSEEYDNAIACCKSAVDNGFNRAECYHLLSMILVQKDEYKEAERLLLAALELEPQNPDYIAFYGYLKMLTGKSSEALPLINKALEIDPVNLGALQYKFYYYLDMDDSYGIKSKVIEDYFSVSTDESDRFLKAGLLDYHKHDYKAAEENFRQAFQLDPTNKFILKMLDTITRKPRFFYYWKRKIKRSISKQIAIFKVTLKAKWIIFKYSGITKDTEIFVVVPVVLLAVIVVALIILL</sequence>
<keyword evidence="6" id="KW-1185">Reference proteome</keyword>
<keyword evidence="4" id="KW-0472">Membrane</keyword>
<feature type="transmembrane region" description="Helical" evidence="4">
    <location>
        <begin position="267"/>
        <end position="286"/>
    </location>
</feature>
<dbReference type="PANTHER" id="PTHR44186:SF1">
    <property type="entry name" value="BARDET-BIEDL SYNDROME 4 PROTEIN"/>
    <property type="match status" value="1"/>
</dbReference>
<name>A0A1M6R1T8_9FIRM</name>
<gene>
    <name evidence="5" type="ORF">SAMN02745136_02119</name>
</gene>
<dbReference type="RefSeq" id="WP_073275586.1">
    <property type="nucleotide sequence ID" value="NZ_FRAC01000010.1"/>
</dbReference>
<keyword evidence="4" id="KW-0812">Transmembrane</keyword>
<feature type="repeat" description="TPR" evidence="3">
    <location>
        <begin position="108"/>
        <end position="141"/>
    </location>
</feature>
<dbReference type="STRING" id="1121322.SAMN02745136_02119"/>
<accession>A0A1M6R1T8</accession>
<dbReference type="EMBL" id="FRAC01000010">
    <property type="protein sequence ID" value="SHK26317.1"/>
    <property type="molecule type" value="Genomic_DNA"/>
</dbReference>
<dbReference type="PANTHER" id="PTHR44186">
    <property type="match status" value="1"/>
</dbReference>
<dbReference type="SUPFAM" id="SSF48452">
    <property type="entry name" value="TPR-like"/>
    <property type="match status" value="1"/>
</dbReference>
<evidence type="ECO:0000256" key="3">
    <source>
        <dbReference type="PROSITE-ProRule" id="PRU00339"/>
    </source>
</evidence>
<evidence type="ECO:0000313" key="6">
    <source>
        <dbReference type="Proteomes" id="UP000184386"/>
    </source>
</evidence>
<evidence type="ECO:0000256" key="1">
    <source>
        <dbReference type="ARBA" id="ARBA00022737"/>
    </source>
</evidence>
<evidence type="ECO:0000256" key="2">
    <source>
        <dbReference type="ARBA" id="ARBA00022803"/>
    </source>
</evidence>
<organism evidence="5 6">
    <name type="scientific">Anaerocolumna jejuensis DSM 15929</name>
    <dbReference type="NCBI Taxonomy" id="1121322"/>
    <lineage>
        <taxon>Bacteria</taxon>
        <taxon>Bacillati</taxon>
        <taxon>Bacillota</taxon>
        <taxon>Clostridia</taxon>
        <taxon>Lachnospirales</taxon>
        <taxon>Lachnospiraceae</taxon>
        <taxon>Anaerocolumna</taxon>
    </lineage>
</organism>
<feature type="repeat" description="TPR" evidence="3">
    <location>
        <begin position="177"/>
        <end position="210"/>
    </location>
</feature>
<reference evidence="5 6" key="1">
    <citation type="submission" date="2016-11" db="EMBL/GenBank/DDBJ databases">
        <authorList>
            <person name="Jaros S."/>
            <person name="Januszkiewicz K."/>
            <person name="Wedrychowicz H."/>
        </authorList>
    </citation>
    <scope>NUCLEOTIDE SEQUENCE [LARGE SCALE GENOMIC DNA]</scope>
    <source>
        <strain evidence="5 6">DSM 15929</strain>
    </source>
</reference>
<dbReference type="PROSITE" id="PS50005">
    <property type="entry name" value="TPR"/>
    <property type="match status" value="3"/>
</dbReference>
<keyword evidence="4" id="KW-1133">Transmembrane helix</keyword>
<evidence type="ECO:0000256" key="4">
    <source>
        <dbReference type="SAM" id="Phobius"/>
    </source>
</evidence>
<dbReference type="InterPro" id="IPR019734">
    <property type="entry name" value="TPR_rpt"/>
</dbReference>
<dbReference type="Pfam" id="PF12895">
    <property type="entry name" value="ANAPC3"/>
    <property type="match status" value="1"/>
</dbReference>
<evidence type="ECO:0000313" key="5">
    <source>
        <dbReference type="EMBL" id="SHK26317.1"/>
    </source>
</evidence>
<dbReference type="Gene3D" id="1.25.40.10">
    <property type="entry name" value="Tetratricopeptide repeat domain"/>
    <property type="match status" value="2"/>
</dbReference>
<protein>
    <submittedName>
        <fullName evidence="5">Tetratricopeptide repeat-containing protein</fullName>
    </submittedName>
</protein>
<dbReference type="Proteomes" id="UP000184386">
    <property type="component" value="Unassembled WGS sequence"/>
</dbReference>
<proteinExistence type="predicted"/>
<keyword evidence="2 3" id="KW-0802">TPR repeat</keyword>
<dbReference type="SMART" id="SM00028">
    <property type="entry name" value="TPR"/>
    <property type="match status" value="5"/>
</dbReference>